<sequence>MKDRKRDVLKRIMQGGIQGESAVRELEHALDGTTRVTVWIQDPEARLWRKMDSDEVHTYEEHEAERQRDKLNKHKIVITIGGRKDGG</sequence>
<comment type="caution">
    <text evidence="1">The sequence shown here is derived from an EMBL/GenBank/DDBJ whole genome shotgun (WGS) entry which is preliminary data.</text>
</comment>
<dbReference type="RefSeq" id="WP_116542273.1">
    <property type="nucleotide sequence ID" value="NZ_QEKI01000002.1"/>
</dbReference>
<dbReference type="EMBL" id="QEKI01000002">
    <property type="protein sequence ID" value="PVY43262.1"/>
    <property type="molecule type" value="Genomic_DNA"/>
</dbReference>
<evidence type="ECO:0000313" key="1">
    <source>
        <dbReference type="EMBL" id="PVY43262.1"/>
    </source>
</evidence>
<protein>
    <submittedName>
        <fullName evidence="1">Uncharacterized protein</fullName>
    </submittedName>
</protein>
<organism evidence="1 2">
    <name type="scientific">Pontibacter virosus</name>
    <dbReference type="NCBI Taxonomy" id="1765052"/>
    <lineage>
        <taxon>Bacteria</taxon>
        <taxon>Pseudomonadati</taxon>
        <taxon>Bacteroidota</taxon>
        <taxon>Cytophagia</taxon>
        <taxon>Cytophagales</taxon>
        <taxon>Hymenobacteraceae</taxon>
        <taxon>Pontibacter</taxon>
    </lineage>
</organism>
<proteinExistence type="predicted"/>
<keyword evidence="2" id="KW-1185">Reference proteome</keyword>
<evidence type="ECO:0000313" key="2">
    <source>
        <dbReference type="Proteomes" id="UP000245466"/>
    </source>
</evidence>
<reference evidence="1 2" key="1">
    <citation type="submission" date="2018-04" db="EMBL/GenBank/DDBJ databases">
        <title>Genomic Encyclopedia of Type Strains, Phase IV (KMG-IV): sequencing the most valuable type-strain genomes for metagenomic binning, comparative biology and taxonomic classification.</title>
        <authorList>
            <person name="Goeker M."/>
        </authorList>
    </citation>
    <scope>NUCLEOTIDE SEQUENCE [LARGE SCALE GENOMIC DNA]</scope>
    <source>
        <strain evidence="1 2">DSM 100231</strain>
    </source>
</reference>
<accession>A0A2U1B3T7</accession>
<gene>
    <name evidence="1" type="ORF">C8E01_102441</name>
</gene>
<dbReference type="AlphaFoldDB" id="A0A2U1B3T7"/>
<dbReference type="Proteomes" id="UP000245466">
    <property type="component" value="Unassembled WGS sequence"/>
</dbReference>
<name>A0A2U1B3T7_9BACT</name>